<keyword evidence="3" id="KW-1185">Reference proteome</keyword>
<evidence type="ECO:0000313" key="2">
    <source>
        <dbReference type="EMBL" id="CAG7707825.1"/>
    </source>
</evidence>
<name>A0A8J2JC99_9HEXA</name>
<gene>
    <name evidence="2" type="ORF">AFUS01_LOCUS4743</name>
</gene>
<feature type="transmembrane region" description="Helical" evidence="1">
    <location>
        <begin position="67"/>
        <end position="87"/>
    </location>
</feature>
<sequence length="305" mass="35349">MLPKKIRMMARLGLQQITVSYFYVFGSQVLVLKTWGKLHLFVNNYHEVFAKYKKQQPEKKNSYLKPAIKFIRTFFLMGCASMVINTMDIMKNPRKPIYFTAAVPPSKLKMLKFVLVPIHLDLWLHLYGAMLFATVFEIHYLFNLVEHLKNLHPASGFKSFKTMIRKPEFMKAYRQVMILQAFSNSFAAHLFGIWDIVSILVAISGFYGSLAIDGTVRIKFFYVGCYVTWFVKTVFDKAAEVRETSLKVLSYWKIRSGDKEFRMFLATCRPIGISVSNMFVADRTLVFSILSIILDNTVTLMLTTR</sequence>
<dbReference type="AlphaFoldDB" id="A0A8J2JC99"/>
<comment type="caution">
    <text evidence="2">The sequence shown here is derived from an EMBL/GenBank/DDBJ whole genome shotgun (WGS) entry which is preliminary data.</text>
</comment>
<keyword evidence="1" id="KW-1133">Transmembrane helix</keyword>
<feature type="transmembrane region" description="Helical" evidence="1">
    <location>
        <begin position="186"/>
        <end position="210"/>
    </location>
</feature>
<organism evidence="2 3">
    <name type="scientific">Allacma fusca</name>
    <dbReference type="NCBI Taxonomy" id="39272"/>
    <lineage>
        <taxon>Eukaryota</taxon>
        <taxon>Metazoa</taxon>
        <taxon>Ecdysozoa</taxon>
        <taxon>Arthropoda</taxon>
        <taxon>Hexapoda</taxon>
        <taxon>Collembola</taxon>
        <taxon>Symphypleona</taxon>
        <taxon>Sminthuridae</taxon>
        <taxon>Allacma</taxon>
    </lineage>
</organism>
<feature type="transmembrane region" description="Helical" evidence="1">
    <location>
        <begin position="122"/>
        <end position="142"/>
    </location>
</feature>
<dbReference type="Proteomes" id="UP000708208">
    <property type="component" value="Unassembled WGS sequence"/>
</dbReference>
<keyword evidence="1" id="KW-0812">Transmembrane</keyword>
<evidence type="ECO:0000313" key="3">
    <source>
        <dbReference type="Proteomes" id="UP000708208"/>
    </source>
</evidence>
<protein>
    <submittedName>
        <fullName evidence="2">Uncharacterized protein</fullName>
    </submittedName>
</protein>
<proteinExistence type="predicted"/>
<accession>A0A8J2JC99</accession>
<reference evidence="2" key="1">
    <citation type="submission" date="2021-06" db="EMBL/GenBank/DDBJ databases">
        <authorList>
            <person name="Hodson N. C."/>
            <person name="Mongue J. A."/>
            <person name="Jaron S. K."/>
        </authorList>
    </citation>
    <scope>NUCLEOTIDE SEQUENCE</scope>
</reference>
<evidence type="ECO:0000256" key="1">
    <source>
        <dbReference type="SAM" id="Phobius"/>
    </source>
</evidence>
<dbReference type="EMBL" id="CAJVCH010029837">
    <property type="protein sequence ID" value="CAG7707825.1"/>
    <property type="molecule type" value="Genomic_DNA"/>
</dbReference>
<keyword evidence="1" id="KW-0472">Membrane</keyword>